<gene>
    <name evidence="11" type="ORF">SPAPADRAFT_62336</name>
</gene>
<keyword evidence="4 9" id="KW-0732">Signal</keyword>
<dbReference type="HOGENOM" id="CLU_066963_3_0_1"/>
<comment type="similarity">
    <text evidence="2 7">Belongs to the EMP24/GP25L family.</text>
</comment>
<dbReference type="AlphaFoldDB" id="G3ARD1"/>
<dbReference type="InParanoid" id="G3ARD1"/>
<evidence type="ECO:0000256" key="4">
    <source>
        <dbReference type="ARBA" id="ARBA00022729"/>
    </source>
</evidence>
<name>G3ARD1_SPAPN</name>
<feature type="transmembrane region" description="Helical" evidence="8">
    <location>
        <begin position="184"/>
        <end position="204"/>
    </location>
</feature>
<evidence type="ECO:0000256" key="6">
    <source>
        <dbReference type="ARBA" id="ARBA00023136"/>
    </source>
</evidence>
<sequence length="214" mass="24629">MKSLSILIISFLCMLINALHMEIPSSPNPSPVCIRDFVQKDQMVVINLKTDGNKGDGQRLDLKVTDSVGNEYRNKRDILGEVKIAFTSHDNAAFDICFTNHQEKKWGRNSKISFIRNVELDIEIGAAARDWNALQASEKLKPIELELRKIEGLTSEIVEELQYLKAREERMRDTNESTNSRVKWFSITVILALIGLGVWQIQYLRHYFKVKHII</sequence>
<proteinExistence type="inferred from homology"/>
<feature type="chain" id="PRO_5003442677" description="GOLD domain-containing protein" evidence="9">
    <location>
        <begin position="19"/>
        <end position="214"/>
    </location>
</feature>
<evidence type="ECO:0000256" key="1">
    <source>
        <dbReference type="ARBA" id="ARBA00004479"/>
    </source>
</evidence>
<evidence type="ECO:0000313" key="11">
    <source>
        <dbReference type="EMBL" id="EGW31739.1"/>
    </source>
</evidence>
<accession>G3ARD1</accession>
<dbReference type="InterPro" id="IPR015720">
    <property type="entry name" value="Emp24-like"/>
</dbReference>
<feature type="signal peptide" evidence="9">
    <location>
        <begin position="1"/>
        <end position="18"/>
    </location>
</feature>
<dbReference type="GeneID" id="18874277"/>
<evidence type="ECO:0000256" key="8">
    <source>
        <dbReference type="SAM" id="Phobius"/>
    </source>
</evidence>
<dbReference type="RefSeq" id="XP_007376517.1">
    <property type="nucleotide sequence ID" value="XM_007376455.1"/>
</dbReference>
<dbReference type="Proteomes" id="UP000000709">
    <property type="component" value="Unassembled WGS sequence"/>
</dbReference>
<feature type="domain" description="GOLD" evidence="10">
    <location>
        <begin position="31"/>
        <end position="124"/>
    </location>
</feature>
<evidence type="ECO:0000256" key="3">
    <source>
        <dbReference type="ARBA" id="ARBA00022692"/>
    </source>
</evidence>
<keyword evidence="6 8" id="KW-0472">Membrane</keyword>
<dbReference type="PROSITE" id="PS50866">
    <property type="entry name" value="GOLD"/>
    <property type="match status" value="1"/>
</dbReference>
<organism evidence="12">
    <name type="scientific">Spathaspora passalidarum (strain NRRL Y-27907 / 11-Y1)</name>
    <dbReference type="NCBI Taxonomy" id="619300"/>
    <lineage>
        <taxon>Eukaryota</taxon>
        <taxon>Fungi</taxon>
        <taxon>Dikarya</taxon>
        <taxon>Ascomycota</taxon>
        <taxon>Saccharomycotina</taxon>
        <taxon>Pichiomycetes</taxon>
        <taxon>Debaryomycetaceae</taxon>
        <taxon>Spathaspora</taxon>
    </lineage>
</organism>
<keyword evidence="12" id="KW-1185">Reference proteome</keyword>
<dbReference type="EMBL" id="GL996503">
    <property type="protein sequence ID" value="EGW31739.1"/>
    <property type="molecule type" value="Genomic_DNA"/>
</dbReference>
<evidence type="ECO:0000256" key="2">
    <source>
        <dbReference type="ARBA" id="ARBA00007104"/>
    </source>
</evidence>
<evidence type="ECO:0000313" key="12">
    <source>
        <dbReference type="Proteomes" id="UP000000709"/>
    </source>
</evidence>
<dbReference type="PANTHER" id="PTHR22811">
    <property type="entry name" value="TRANSMEMBRANE EMP24 DOMAIN-CONTAINING PROTEIN"/>
    <property type="match status" value="1"/>
</dbReference>
<evidence type="ECO:0000256" key="7">
    <source>
        <dbReference type="RuleBase" id="RU003827"/>
    </source>
</evidence>
<dbReference type="eggNOG" id="KOG1691">
    <property type="taxonomic scope" value="Eukaryota"/>
</dbReference>
<evidence type="ECO:0000259" key="10">
    <source>
        <dbReference type="PROSITE" id="PS50866"/>
    </source>
</evidence>
<protein>
    <recommendedName>
        <fullName evidence="10">GOLD domain-containing protein</fullName>
    </recommendedName>
</protein>
<dbReference type="InterPro" id="IPR009038">
    <property type="entry name" value="GOLD_dom"/>
</dbReference>
<dbReference type="STRING" id="619300.G3ARD1"/>
<dbReference type="Pfam" id="PF01105">
    <property type="entry name" value="EMP24_GP25L"/>
    <property type="match status" value="1"/>
</dbReference>
<keyword evidence="3 7" id="KW-0812">Transmembrane</keyword>
<dbReference type="FunCoup" id="G3ARD1">
    <property type="interactions" value="1156"/>
</dbReference>
<keyword evidence="5 8" id="KW-1133">Transmembrane helix</keyword>
<comment type="subcellular location">
    <subcellularLocation>
        <location evidence="1 7">Membrane</location>
        <topology evidence="1 7">Single-pass type I membrane protein</topology>
    </subcellularLocation>
</comment>
<dbReference type="SMART" id="SM01190">
    <property type="entry name" value="EMP24_GP25L"/>
    <property type="match status" value="1"/>
</dbReference>
<evidence type="ECO:0000256" key="5">
    <source>
        <dbReference type="ARBA" id="ARBA00022989"/>
    </source>
</evidence>
<dbReference type="KEGG" id="spaa:SPAPADRAFT_62336"/>
<evidence type="ECO:0000256" key="9">
    <source>
        <dbReference type="SAM" id="SignalP"/>
    </source>
</evidence>
<reference evidence="11 12" key="1">
    <citation type="journal article" date="2011" name="Proc. Natl. Acad. Sci. U.S.A.">
        <title>Comparative genomics of xylose-fermenting fungi for enhanced biofuel production.</title>
        <authorList>
            <person name="Wohlbach D.J."/>
            <person name="Kuo A."/>
            <person name="Sato T.K."/>
            <person name="Potts K.M."/>
            <person name="Salamov A.A."/>
            <person name="LaButti K.M."/>
            <person name="Sun H."/>
            <person name="Clum A."/>
            <person name="Pangilinan J.L."/>
            <person name="Lindquist E.A."/>
            <person name="Lucas S."/>
            <person name="Lapidus A."/>
            <person name="Jin M."/>
            <person name="Gunawan C."/>
            <person name="Balan V."/>
            <person name="Dale B.E."/>
            <person name="Jeffries T.W."/>
            <person name="Zinkel R."/>
            <person name="Barry K.W."/>
            <person name="Grigoriev I.V."/>
            <person name="Gasch A.P."/>
        </authorList>
    </citation>
    <scope>NUCLEOTIDE SEQUENCE [LARGE SCALE GENOMIC DNA]</scope>
    <source>
        <strain evidence="12">NRRL Y-27907 / 11-Y1</strain>
    </source>
</reference>
<dbReference type="OrthoDB" id="4084947at2759"/>
<dbReference type="GO" id="GO:0016020">
    <property type="term" value="C:membrane"/>
    <property type="evidence" value="ECO:0007669"/>
    <property type="project" value="UniProtKB-SubCell"/>
</dbReference>
<dbReference type="OMA" id="DVFEACF"/>